<dbReference type="GO" id="GO:0004674">
    <property type="term" value="F:protein serine/threonine kinase activity"/>
    <property type="evidence" value="ECO:0007669"/>
    <property type="project" value="TreeGrafter"/>
</dbReference>
<dbReference type="InterPro" id="IPR001245">
    <property type="entry name" value="Ser-Thr/Tyr_kinase_cat_dom"/>
</dbReference>
<organism evidence="3 4">
    <name type="scientific">Rhizophagus clarus</name>
    <dbReference type="NCBI Taxonomy" id="94130"/>
    <lineage>
        <taxon>Eukaryota</taxon>
        <taxon>Fungi</taxon>
        <taxon>Fungi incertae sedis</taxon>
        <taxon>Mucoromycota</taxon>
        <taxon>Glomeromycotina</taxon>
        <taxon>Glomeromycetes</taxon>
        <taxon>Glomerales</taxon>
        <taxon>Glomeraceae</taxon>
        <taxon>Rhizophagus</taxon>
    </lineage>
</organism>
<evidence type="ECO:0000256" key="1">
    <source>
        <dbReference type="SAM" id="MobiDB-lite"/>
    </source>
</evidence>
<comment type="caution">
    <text evidence="3">The sequence shown here is derived from an EMBL/GenBank/DDBJ whole genome shotgun (WGS) entry which is preliminary data.</text>
</comment>
<reference evidence="3 4" key="1">
    <citation type="submission" date="2017-11" db="EMBL/GenBank/DDBJ databases">
        <title>The genome of Rhizophagus clarus HR1 reveals common genetic basis of auxotrophy among arbuscular mycorrhizal fungi.</title>
        <authorList>
            <person name="Kobayashi Y."/>
        </authorList>
    </citation>
    <scope>NUCLEOTIDE SEQUENCE [LARGE SCALE GENOMIC DNA]</scope>
    <source>
        <strain evidence="3 4">HR1</strain>
    </source>
</reference>
<gene>
    <name evidence="3" type="ORF">RclHR1_09800004</name>
</gene>
<proteinExistence type="predicted"/>
<dbReference type="AlphaFoldDB" id="A0A2Z6SID6"/>
<dbReference type="Gene3D" id="1.10.510.10">
    <property type="entry name" value="Transferase(Phosphotransferase) domain 1"/>
    <property type="match status" value="1"/>
</dbReference>
<dbReference type="PANTHER" id="PTHR44329">
    <property type="entry name" value="SERINE/THREONINE-PROTEIN KINASE TNNI3K-RELATED"/>
    <property type="match status" value="1"/>
</dbReference>
<dbReference type="Pfam" id="PF07714">
    <property type="entry name" value="PK_Tyr_Ser-Thr"/>
    <property type="match status" value="1"/>
</dbReference>
<dbReference type="InterPro" id="IPR000719">
    <property type="entry name" value="Prot_kinase_dom"/>
</dbReference>
<feature type="region of interest" description="Disordered" evidence="1">
    <location>
        <begin position="534"/>
        <end position="553"/>
    </location>
</feature>
<dbReference type="Proteomes" id="UP000247702">
    <property type="component" value="Unassembled WGS sequence"/>
</dbReference>
<dbReference type="EMBL" id="BEXD01004404">
    <property type="protein sequence ID" value="GBC10660.1"/>
    <property type="molecule type" value="Genomic_DNA"/>
</dbReference>
<keyword evidence="4" id="KW-1185">Reference proteome</keyword>
<dbReference type="GO" id="GO:0005524">
    <property type="term" value="F:ATP binding"/>
    <property type="evidence" value="ECO:0007669"/>
    <property type="project" value="InterPro"/>
</dbReference>
<dbReference type="InterPro" id="IPR051681">
    <property type="entry name" value="Ser/Thr_Kinases-Pseudokinases"/>
</dbReference>
<sequence length="553" mass="64883">MSTIRNEIIRLSLNRAWSSIDYNIHNDFHKQYEFIKQTILADNSLISYEKSEAIKINSKNYDKAKILYNEGTKRICEICNKKCFATLYCEYCVQNYLISNFSNWTSGNNDIDDLIQKCQAETLIPDKIIEWIPYNDLENINYLTRGGFSEIYIAVWINGYYYEWDFQKKRLIRFGKQNVILKRLDNVESASQSWFEEAKSHLTISNKYSEIVPCYGLTQNPSDGNYMLVMGKADTNLREYLQKNYSQLTWKEKTKITFLITNALYHIHKENSVHRDLHSGNILYSKFNDSWVISDLGFCGPADKPSTSIYGNLPYIAPEVINGKGYTFKSDIYSIAMLMWEISSGQPPFINHEHDYNLAINIINGMRPKIISEIPLKYKNLMVQCWDANPLKRPDVNTLWKEIGEIKSYYQNNSNELLKSKTRINIETNYINSKMFTSKIHKFENLPEPKNATEEEQEAFHSKSYDFHIPNNIDDFNRPMNQNKQIIKGISRKLSKIFKKFKKLWKSSKSIDIQNNYNRKHLKAVNVTDDEIYNNPNLHSEEQEELEIPDDGF</sequence>
<evidence type="ECO:0000313" key="3">
    <source>
        <dbReference type="EMBL" id="GBC10660.1"/>
    </source>
</evidence>
<protein>
    <recommendedName>
        <fullName evidence="2">Protein kinase domain-containing protein</fullName>
    </recommendedName>
</protein>
<name>A0A2Z6SID6_9GLOM</name>
<dbReference type="SUPFAM" id="SSF56112">
    <property type="entry name" value="Protein kinase-like (PK-like)"/>
    <property type="match status" value="1"/>
</dbReference>
<feature type="compositionally biased region" description="Acidic residues" evidence="1">
    <location>
        <begin position="542"/>
        <end position="553"/>
    </location>
</feature>
<dbReference type="InterPro" id="IPR011009">
    <property type="entry name" value="Kinase-like_dom_sf"/>
</dbReference>
<feature type="domain" description="Protein kinase" evidence="2">
    <location>
        <begin position="137"/>
        <end position="410"/>
    </location>
</feature>
<evidence type="ECO:0000313" key="4">
    <source>
        <dbReference type="Proteomes" id="UP000247702"/>
    </source>
</evidence>
<accession>A0A2Z6SID6</accession>
<dbReference type="PROSITE" id="PS50011">
    <property type="entry name" value="PROTEIN_KINASE_DOM"/>
    <property type="match status" value="1"/>
</dbReference>
<evidence type="ECO:0000259" key="2">
    <source>
        <dbReference type="PROSITE" id="PS50011"/>
    </source>
</evidence>